<evidence type="ECO:0000256" key="1">
    <source>
        <dbReference type="SAM" id="SignalP"/>
    </source>
</evidence>
<keyword evidence="3" id="KW-1185">Reference proteome</keyword>
<name>A0A291LVB6_9RHOB</name>
<keyword evidence="1" id="KW-0732">Signal</keyword>
<dbReference type="Proteomes" id="UP000219050">
    <property type="component" value="Chromosome"/>
</dbReference>
<protein>
    <recommendedName>
        <fullName evidence="4">Lipoprotein</fullName>
    </recommendedName>
</protein>
<feature type="chain" id="PRO_5012764710" description="Lipoprotein" evidence="1">
    <location>
        <begin position="22"/>
        <end position="188"/>
    </location>
</feature>
<dbReference type="RefSeq" id="WP_097372288.1">
    <property type="nucleotide sequence ID" value="NZ_CP021404.1"/>
</dbReference>
<evidence type="ECO:0008006" key="4">
    <source>
        <dbReference type="Google" id="ProtNLM"/>
    </source>
</evidence>
<dbReference type="EMBL" id="CP021404">
    <property type="protein sequence ID" value="ATI40597.1"/>
    <property type="molecule type" value="Genomic_DNA"/>
</dbReference>
<dbReference type="AlphaFoldDB" id="A0A291LVB6"/>
<proteinExistence type="predicted"/>
<reference evidence="2 3" key="1">
    <citation type="submission" date="2017-05" db="EMBL/GenBank/DDBJ databases">
        <title>Comparative genomic and metabolic analysis of manganese-oxidizing mechanisms in Celeribater manganoxidans DY25T: its adaption to the environment of polymetallic nodule.</title>
        <authorList>
            <person name="Wang X."/>
        </authorList>
    </citation>
    <scope>NUCLEOTIDE SEQUENCE [LARGE SCALE GENOMIC DNA]</scope>
    <source>
        <strain evidence="2 3">DY25</strain>
    </source>
</reference>
<dbReference type="KEGG" id="cmag:CBW24_00275"/>
<accession>A0A291LVB6</accession>
<sequence>MHLPIPVLRIGAALMLIAALAACTEPGVTRRGAGPASSTLDAAAGVEFGEVARICGVPERGLGSKYAVSGDYTLYDSQPGTAGPRTLFLTGFDDGCVRAVSGTLAMFGSLQLYDMLMHGAGGAHVPQGATGVAFNQLRQRTCRGECSSSDFDRMARKTAILSVYPRAGSSQNMELLLHNGDLVAKSVN</sequence>
<evidence type="ECO:0000313" key="2">
    <source>
        <dbReference type="EMBL" id="ATI40597.1"/>
    </source>
</evidence>
<feature type="signal peptide" evidence="1">
    <location>
        <begin position="1"/>
        <end position="21"/>
    </location>
</feature>
<organism evidence="2 3">
    <name type="scientific">Pacificitalea manganoxidans</name>
    <dbReference type="NCBI Taxonomy" id="1411902"/>
    <lineage>
        <taxon>Bacteria</taxon>
        <taxon>Pseudomonadati</taxon>
        <taxon>Pseudomonadota</taxon>
        <taxon>Alphaproteobacteria</taxon>
        <taxon>Rhodobacterales</taxon>
        <taxon>Paracoccaceae</taxon>
        <taxon>Pacificitalea</taxon>
    </lineage>
</organism>
<gene>
    <name evidence="2" type="ORF">CBW24_00275</name>
</gene>
<evidence type="ECO:0000313" key="3">
    <source>
        <dbReference type="Proteomes" id="UP000219050"/>
    </source>
</evidence>
<dbReference type="OrthoDB" id="7865311at2"/>